<evidence type="ECO:0000256" key="5">
    <source>
        <dbReference type="PIRSR" id="PIRSR001227-2"/>
    </source>
</evidence>
<dbReference type="SUPFAM" id="SSF56235">
    <property type="entry name" value="N-terminal nucleophile aminohydrolases (Ntn hydrolases)"/>
    <property type="match status" value="1"/>
</dbReference>
<feature type="binding site" evidence="5">
    <location>
        <position position="341"/>
    </location>
    <ligand>
        <name>Ca(2+)</name>
        <dbReference type="ChEBI" id="CHEBI:29108"/>
    </ligand>
</feature>
<comment type="cofactor">
    <cofactor evidence="5">
        <name>Ca(2+)</name>
        <dbReference type="ChEBI" id="CHEBI:29108"/>
    </cofactor>
    <text evidence="5">Binds 1 Ca(2+) ion per dimer.</text>
</comment>
<feature type="binding site" evidence="5">
    <location>
        <position position="187"/>
    </location>
    <ligand>
        <name>Ca(2+)</name>
        <dbReference type="ChEBI" id="CHEBI:29108"/>
    </ligand>
</feature>
<dbReference type="GO" id="GO:0016811">
    <property type="term" value="F:hydrolase activity, acting on carbon-nitrogen (but not peptide) bonds, in linear amides"/>
    <property type="evidence" value="ECO:0007669"/>
    <property type="project" value="InterPro"/>
</dbReference>
<evidence type="ECO:0008006" key="9">
    <source>
        <dbReference type="Google" id="ProtNLM"/>
    </source>
</evidence>
<organism evidence="7 8">
    <name type="scientific">Rubricoccus marinus</name>
    <dbReference type="NCBI Taxonomy" id="716817"/>
    <lineage>
        <taxon>Bacteria</taxon>
        <taxon>Pseudomonadati</taxon>
        <taxon>Rhodothermota</taxon>
        <taxon>Rhodothermia</taxon>
        <taxon>Rhodothermales</taxon>
        <taxon>Rubricoccaceae</taxon>
        <taxon>Rubricoccus</taxon>
    </lineage>
</organism>
<dbReference type="AlphaFoldDB" id="A0A259TYG2"/>
<evidence type="ECO:0000256" key="2">
    <source>
        <dbReference type="ARBA" id="ARBA00022801"/>
    </source>
</evidence>
<comment type="caution">
    <text evidence="7">The sequence shown here is derived from an EMBL/GenBank/DDBJ whole genome shotgun (WGS) entry which is preliminary data.</text>
</comment>
<dbReference type="GO" id="GO:0046872">
    <property type="term" value="F:metal ion binding"/>
    <property type="evidence" value="ECO:0007669"/>
    <property type="project" value="UniProtKB-KW"/>
</dbReference>
<evidence type="ECO:0000313" key="8">
    <source>
        <dbReference type="Proteomes" id="UP000216446"/>
    </source>
</evidence>
<dbReference type="Pfam" id="PF01804">
    <property type="entry name" value="Penicil_amidase"/>
    <property type="match status" value="1"/>
</dbReference>
<keyword evidence="3" id="KW-0865">Zymogen</keyword>
<dbReference type="PANTHER" id="PTHR34218">
    <property type="entry name" value="PEPTIDASE S45 PENICILLIN AMIDASE"/>
    <property type="match status" value="1"/>
</dbReference>
<dbReference type="InterPro" id="IPR043146">
    <property type="entry name" value="Penicillin_amidase_N_B-knob"/>
</dbReference>
<accession>A0A259TYG2</accession>
<dbReference type="RefSeq" id="WP_094547453.1">
    <property type="nucleotide sequence ID" value="NZ_MQWB01000001.1"/>
</dbReference>
<keyword evidence="5" id="KW-0479">Metal-binding</keyword>
<keyword evidence="2" id="KW-0378">Hydrolase</keyword>
<evidence type="ECO:0000256" key="6">
    <source>
        <dbReference type="SAM" id="MobiDB-lite"/>
    </source>
</evidence>
<reference evidence="7" key="1">
    <citation type="submission" date="2016-11" db="EMBL/GenBank/DDBJ databases">
        <title>Study of marine rhodopsin-containing bacteria.</title>
        <authorList>
            <person name="Yoshizawa S."/>
            <person name="Kumagai Y."/>
            <person name="Kogure K."/>
        </authorList>
    </citation>
    <scope>NUCLEOTIDE SEQUENCE [LARGE SCALE GENOMIC DNA]</scope>
    <source>
        <strain evidence="7">SG-29</strain>
    </source>
</reference>
<sequence length="782" mass="83352">MKLLARLAAVLLVVVALVCLGAWLAVRASLPDLDGEEPLAGLQGEVVVDRDSLGVVHIQATTRADAARALGYVHAQERRFQMDLLRRAASGELSALLGPTLLSADSVLRPHLFRERARAAYDALPNDHRAILDAYASGVNAGTDALGARPFEYLVLRQSPDAWRPEDALLAAYAMTIDLQRSDLDDELAVFARTEVLPPALARFLDPGGDQWDAPLAGEAVSPPPPPEADSLGGFLPSPVGDSGIEDSFLSELQRDALRVGSNNWAVSGARTASGAAMVANDMHLGISLPNIWFRASMTVTPEAGAAMTVSGVTLPGTPLVIVGSNGSVAWGFTNSYGDYVDLVRLEMEPGMTNLVRTDTGTVELSTQRETLYVAGADSVLLDVEISPWGPVLLEDGRGDRYAVQWAAHRPEATNLRLIELEGAQSLDEALDIANRSGIPAQNFVAGDRSGRIGWTIAGRIPERVGRSGQEPTASTDPDALWTGLLAPEAVPRIVDPADGQLWTANARVVSGDALRLIGDGGYASGARAQQIRDGLRALTRPIVPADLLAIQLDDRAVFMSRWRDLLSGIVTDASDGVDRSALRQRLDGWTGRASTDSPSYGVVKRFRAEVGSRIAASLMALPLAMYDDPGALSEAAIWQLASERPAHLLPPDWDSWEALLLSAADEAAAATPQTWGLENKAEIEHPLADALPLVGRLLRMPADPIPGDAWTPRVAAASFGSSERMVVSPGREDEGILHMPGGQAGHPLSPYWGAGHDAWVEGRPLPFLPGRPVWTLRLVPA</sequence>
<feature type="binding site" evidence="5">
    <location>
        <position position="339"/>
    </location>
    <ligand>
        <name>Ca(2+)</name>
        <dbReference type="ChEBI" id="CHEBI:29108"/>
    </ligand>
</feature>
<dbReference type="Gene3D" id="1.10.1400.10">
    <property type="match status" value="1"/>
</dbReference>
<name>A0A259TYG2_9BACT</name>
<keyword evidence="8" id="KW-1185">Reference proteome</keyword>
<dbReference type="PIRSF" id="PIRSF001227">
    <property type="entry name" value="Pen_acylase"/>
    <property type="match status" value="1"/>
</dbReference>
<protein>
    <recommendedName>
        <fullName evidence="9">Penicillin acylase family protein</fullName>
    </recommendedName>
</protein>
<feature type="region of interest" description="Disordered" evidence="6">
    <location>
        <begin position="213"/>
        <end position="237"/>
    </location>
</feature>
<dbReference type="InParanoid" id="A0A259TYG2"/>
<dbReference type="Gene3D" id="2.30.120.10">
    <property type="match status" value="1"/>
</dbReference>
<comment type="similarity">
    <text evidence="1">Belongs to the peptidase S45 family.</text>
</comment>
<dbReference type="EMBL" id="MQWB01000001">
    <property type="protein sequence ID" value="OZC02815.1"/>
    <property type="molecule type" value="Genomic_DNA"/>
</dbReference>
<dbReference type="OrthoDB" id="9759796at2"/>
<proteinExistence type="inferred from homology"/>
<keyword evidence="5" id="KW-0106">Calcium</keyword>
<dbReference type="GO" id="GO:0017000">
    <property type="term" value="P:antibiotic biosynthetic process"/>
    <property type="evidence" value="ECO:0007669"/>
    <property type="project" value="InterPro"/>
</dbReference>
<dbReference type="InterPro" id="IPR029055">
    <property type="entry name" value="Ntn_hydrolases_N"/>
</dbReference>
<dbReference type="InterPro" id="IPR014395">
    <property type="entry name" value="Pen/GL7ACA/AHL_acylase"/>
</dbReference>
<dbReference type="InterPro" id="IPR002692">
    <property type="entry name" value="S45"/>
</dbReference>
<dbReference type="Gene3D" id="1.10.439.10">
    <property type="entry name" value="Penicillin Amidohydrolase, domain 1"/>
    <property type="match status" value="1"/>
</dbReference>
<dbReference type="Gene3D" id="3.60.20.10">
    <property type="entry name" value="Glutamine Phosphoribosylpyrophosphate, subunit 1, domain 1"/>
    <property type="match status" value="1"/>
</dbReference>
<feature type="binding site" evidence="5">
    <location>
        <position position="342"/>
    </location>
    <ligand>
        <name>Ca(2+)</name>
        <dbReference type="ChEBI" id="CHEBI:29108"/>
    </ligand>
</feature>
<evidence type="ECO:0000313" key="7">
    <source>
        <dbReference type="EMBL" id="OZC02815.1"/>
    </source>
</evidence>
<dbReference type="Proteomes" id="UP000216446">
    <property type="component" value="Unassembled WGS sequence"/>
</dbReference>
<dbReference type="InterPro" id="IPR023343">
    <property type="entry name" value="Penicillin_amidase_dom1"/>
</dbReference>
<dbReference type="PANTHER" id="PTHR34218:SF4">
    <property type="entry name" value="ACYL-HOMOSERINE LACTONE ACYLASE QUIP"/>
    <property type="match status" value="1"/>
</dbReference>
<evidence type="ECO:0000256" key="1">
    <source>
        <dbReference type="ARBA" id="ARBA00006586"/>
    </source>
</evidence>
<evidence type="ECO:0000256" key="3">
    <source>
        <dbReference type="ARBA" id="ARBA00023145"/>
    </source>
</evidence>
<evidence type="ECO:0000256" key="4">
    <source>
        <dbReference type="PIRSR" id="PIRSR001227-1"/>
    </source>
</evidence>
<dbReference type="CDD" id="cd03747">
    <property type="entry name" value="Ntn_PGA_like"/>
    <property type="match status" value="1"/>
</dbReference>
<dbReference type="InterPro" id="IPR043147">
    <property type="entry name" value="Penicillin_amidase_A-knob"/>
</dbReference>
<feature type="active site" description="Nucleophile" evidence="4">
    <location>
        <position position="262"/>
    </location>
</feature>
<gene>
    <name evidence="7" type="ORF">BSZ36_07410</name>
</gene>